<evidence type="ECO:0000313" key="2">
    <source>
        <dbReference type="Proteomes" id="UP000604273"/>
    </source>
</evidence>
<dbReference type="AlphaFoldDB" id="A0A8H4T258"/>
<protein>
    <submittedName>
        <fullName evidence="1">Uncharacterized protein</fullName>
    </submittedName>
</protein>
<keyword evidence="2" id="KW-1185">Reference proteome</keyword>
<reference evidence="1" key="1">
    <citation type="journal article" date="2020" name="BMC Genomics">
        <title>Correction to: Identification and distribution of gene clusters required for synthesis of sphingolipid metabolism inhibitors in diverse species of the filamentous fungus Fusarium.</title>
        <authorList>
            <person name="Kim H.S."/>
            <person name="Lohmar J.M."/>
            <person name="Busman M."/>
            <person name="Brown D.W."/>
            <person name="Naumann T.A."/>
            <person name="Divon H.H."/>
            <person name="Lysoe E."/>
            <person name="Uhlig S."/>
            <person name="Proctor R.H."/>
        </authorList>
    </citation>
    <scope>NUCLEOTIDE SEQUENCE</scope>
    <source>
        <strain evidence="1">NRRL 45417</strain>
    </source>
</reference>
<gene>
    <name evidence="1" type="ORF">FGADI_8463</name>
</gene>
<proteinExistence type="predicted"/>
<evidence type="ECO:0000313" key="1">
    <source>
        <dbReference type="EMBL" id="KAF4950017.1"/>
    </source>
</evidence>
<reference evidence="1" key="2">
    <citation type="submission" date="2020-05" db="EMBL/GenBank/DDBJ databases">
        <authorList>
            <person name="Kim H.-S."/>
            <person name="Proctor R.H."/>
            <person name="Brown D.W."/>
        </authorList>
    </citation>
    <scope>NUCLEOTIDE SEQUENCE</scope>
    <source>
        <strain evidence="1">NRRL 45417</strain>
    </source>
</reference>
<dbReference type="EMBL" id="JABFAI010000222">
    <property type="protein sequence ID" value="KAF4950017.1"/>
    <property type="molecule type" value="Genomic_DNA"/>
</dbReference>
<organism evidence="1 2">
    <name type="scientific">Fusarium gaditjirri</name>
    <dbReference type="NCBI Taxonomy" id="282569"/>
    <lineage>
        <taxon>Eukaryota</taxon>
        <taxon>Fungi</taxon>
        <taxon>Dikarya</taxon>
        <taxon>Ascomycota</taxon>
        <taxon>Pezizomycotina</taxon>
        <taxon>Sordariomycetes</taxon>
        <taxon>Hypocreomycetidae</taxon>
        <taxon>Hypocreales</taxon>
        <taxon>Nectriaceae</taxon>
        <taxon>Fusarium</taxon>
        <taxon>Fusarium nisikadoi species complex</taxon>
    </lineage>
</organism>
<dbReference type="Proteomes" id="UP000604273">
    <property type="component" value="Unassembled WGS sequence"/>
</dbReference>
<sequence length="221" mass="23974">MFLDYGDNIEGHPTFEGDRPLPLAAAMGTYRVNRCDISKRETFNRLVQGAFRYHKLNLSSHGELYLRMVGVKPTVHTTPLTKLPGGFDCSVEDFNHIWLTGARTAQLTEIPEDTIPDFWQVSKKGSLVESPAPEAQGSAAAAQMTTYQLDFQVKLVPGEFSFSALSDTLNEAIVVTCDVKTGKATAAGASKSGSIPSSADAKVNMTEIFILVNNKTVLISS</sequence>
<accession>A0A8H4T258</accession>
<name>A0A8H4T258_9HYPO</name>
<comment type="caution">
    <text evidence="1">The sequence shown here is derived from an EMBL/GenBank/DDBJ whole genome shotgun (WGS) entry which is preliminary data.</text>
</comment>
<dbReference type="OrthoDB" id="10036721at2759"/>